<dbReference type="InterPro" id="IPR011889">
    <property type="entry name" value="Liste_lipo_26"/>
</dbReference>
<feature type="compositionally biased region" description="Basic and acidic residues" evidence="1">
    <location>
        <begin position="407"/>
        <end position="422"/>
    </location>
</feature>
<sequence>MPRGGGTVNQYSETEAGGLTLDDWDHTETSDKITLTKYKGDQVNVVIPSEFAEAPGKSVEIATFTNMFDKDKLVSLKVGTSNQKVTLGASHLRTAFFNFNSLVAVDLSGLDTSNVTNMYRMFRGCMSLESLDLSGFDTSNVTNMVELFRDCRSLKSLDLSSFDTSNVTNMSFMFHDCRSLESLDLSNFDTSNVITVESMFFNTSSLERLDLSNFYISDSCNTGWVLGFGYDQILDYTIPTLIITSDQRIINEIVTDADKMTYRTPYHAEAKVIYNSNHEVFDDGNTMIEKTLHQSDRFVYSSLEEIKQELIFDAATILKDSPKLADKENYEFIWYLDEACTMPFDEASSVDFATLIDNTLPLYAGYKEVMPEEPETPEEKPTEPEEKPSEPEEKPTEPQDQPNTPNEEEKGESNIEEIKKEE</sequence>
<dbReference type="InterPro" id="IPR005046">
    <property type="entry name" value="DUF285"/>
</dbReference>
<organism evidence="2 3">
    <name type="scientific">Massilicoli timonensis</name>
    <dbReference type="NCBI Taxonomy" id="2015901"/>
    <lineage>
        <taxon>Bacteria</taxon>
        <taxon>Bacillati</taxon>
        <taxon>Bacillota</taxon>
        <taxon>Erysipelotrichia</taxon>
        <taxon>Erysipelotrichales</taxon>
        <taxon>Erysipelotrichaceae</taxon>
        <taxon>Massilicoli</taxon>
    </lineage>
</organism>
<feature type="non-terminal residue" evidence="2">
    <location>
        <position position="422"/>
    </location>
</feature>
<dbReference type="SUPFAM" id="SSF52047">
    <property type="entry name" value="RNI-like"/>
    <property type="match status" value="1"/>
</dbReference>
<dbReference type="Gene3D" id="3.80.10.10">
    <property type="entry name" value="Ribonuclease Inhibitor"/>
    <property type="match status" value="1"/>
</dbReference>
<protein>
    <submittedName>
        <fullName evidence="2">BspA family leucine-rich repeat surface protein</fullName>
    </submittedName>
</protein>
<reference evidence="2 3" key="1">
    <citation type="submission" date="2022-06" db="EMBL/GenBank/DDBJ databases">
        <title>Isolation of gut microbiota from human fecal samples.</title>
        <authorList>
            <person name="Pamer E.G."/>
            <person name="Barat B."/>
            <person name="Waligurski E."/>
            <person name="Medina S."/>
            <person name="Paddock L."/>
            <person name="Mostad J."/>
        </authorList>
    </citation>
    <scope>NUCLEOTIDE SEQUENCE [LARGE SCALE GENOMIC DNA]</scope>
    <source>
        <strain evidence="2 3">DFI.6.1</strain>
    </source>
</reference>
<feature type="region of interest" description="Disordered" evidence="1">
    <location>
        <begin position="370"/>
        <end position="422"/>
    </location>
</feature>
<dbReference type="Pfam" id="PF03382">
    <property type="entry name" value="DUF285"/>
    <property type="match status" value="1"/>
</dbReference>
<dbReference type="InterPro" id="IPR032675">
    <property type="entry name" value="LRR_dom_sf"/>
</dbReference>
<gene>
    <name evidence="2" type="ORF">NE663_06470</name>
</gene>
<name>A0ABT1SL17_9FIRM</name>
<dbReference type="Proteomes" id="UP001524435">
    <property type="component" value="Unassembled WGS sequence"/>
</dbReference>
<proteinExistence type="predicted"/>
<evidence type="ECO:0000313" key="2">
    <source>
        <dbReference type="EMBL" id="MCQ5121904.1"/>
    </source>
</evidence>
<evidence type="ECO:0000256" key="1">
    <source>
        <dbReference type="SAM" id="MobiDB-lite"/>
    </source>
</evidence>
<accession>A0ABT1SL17</accession>
<keyword evidence="3" id="KW-1185">Reference proteome</keyword>
<evidence type="ECO:0000313" key="3">
    <source>
        <dbReference type="Proteomes" id="UP001524435"/>
    </source>
</evidence>
<comment type="caution">
    <text evidence="2">The sequence shown here is derived from an EMBL/GenBank/DDBJ whole genome shotgun (WGS) entry which is preliminary data.</text>
</comment>
<dbReference type="NCBIfam" id="TIGR02167">
    <property type="entry name" value="Liste_lipo_26"/>
    <property type="match status" value="4"/>
</dbReference>
<dbReference type="EMBL" id="JANGCH010000007">
    <property type="protein sequence ID" value="MCQ5121904.1"/>
    <property type="molecule type" value="Genomic_DNA"/>
</dbReference>
<dbReference type="RefSeq" id="WP_256197807.1">
    <property type="nucleotide sequence ID" value="NZ_JANGCH010000007.1"/>
</dbReference>
<feature type="compositionally biased region" description="Basic and acidic residues" evidence="1">
    <location>
        <begin position="377"/>
        <end position="397"/>
    </location>
</feature>